<feature type="compositionally biased region" description="Basic and acidic residues" evidence="1">
    <location>
        <begin position="92"/>
        <end position="109"/>
    </location>
</feature>
<sequence length="109" mass="11670">MCAGTKDAWREAESPARDTGAEEATRGQLDEAPKSTERPTSPDIEDVQPPKLMGEPEAPEPTTGALLEGQSLGAPSQPLSSKRLRPSGDAPEVIKEIPHRVPQIEDVPH</sequence>
<keyword evidence="3" id="KW-1185">Reference proteome</keyword>
<reference evidence="2" key="1">
    <citation type="submission" date="2020-05" db="EMBL/GenBank/DDBJ databases">
        <title>WGS assembly of Panicum virgatum.</title>
        <authorList>
            <person name="Lovell J.T."/>
            <person name="Jenkins J."/>
            <person name="Shu S."/>
            <person name="Juenger T.E."/>
            <person name="Schmutz J."/>
        </authorList>
    </citation>
    <scope>NUCLEOTIDE SEQUENCE</scope>
    <source>
        <strain evidence="2">AP13</strain>
    </source>
</reference>
<dbReference type="Proteomes" id="UP000823388">
    <property type="component" value="Chromosome 8K"/>
</dbReference>
<organism evidence="2 3">
    <name type="scientific">Panicum virgatum</name>
    <name type="common">Blackwell switchgrass</name>
    <dbReference type="NCBI Taxonomy" id="38727"/>
    <lineage>
        <taxon>Eukaryota</taxon>
        <taxon>Viridiplantae</taxon>
        <taxon>Streptophyta</taxon>
        <taxon>Embryophyta</taxon>
        <taxon>Tracheophyta</taxon>
        <taxon>Spermatophyta</taxon>
        <taxon>Magnoliopsida</taxon>
        <taxon>Liliopsida</taxon>
        <taxon>Poales</taxon>
        <taxon>Poaceae</taxon>
        <taxon>PACMAD clade</taxon>
        <taxon>Panicoideae</taxon>
        <taxon>Panicodae</taxon>
        <taxon>Paniceae</taxon>
        <taxon>Panicinae</taxon>
        <taxon>Panicum</taxon>
        <taxon>Panicum sect. Hiantes</taxon>
    </lineage>
</organism>
<gene>
    <name evidence="2" type="ORF">PVAP13_8KG149303</name>
</gene>
<feature type="region of interest" description="Disordered" evidence="1">
    <location>
        <begin position="1"/>
        <end position="109"/>
    </location>
</feature>
<feature type="compositionally biased region" description="Basic and acidic residues" evidence="1">
    <location>
        <begin position="7"/>
        <end position="37"/>
    </location>
</feature>
<dbReference type="AlphaFoldDB" id="A0A8T0PT37"/>
<protein>
    <submittedName>
        <fullName evidence="2">Uncharacterized protein</fullName>
    </submittedName>
</protein>
<evidence type="ECO:0000256" key="1">
    <source>
        <dbReference type="SAM" id="MobiDB-lite"/>
    </source>
</evidence>
<comment type="caution">
    <text evidence="2">The sequence shown here is derived from an EMBL/GenBank/DDBJ whole genome shotgun (WGS) entry which is preliminary data.</text>
</comment>
<name>A0A8T0PT37_PANVG</name>
<proteinExistence type="predicted"/>
<dbReference type="EMBL" id="CM029051">
    <property type="protein sequence ID" value="KAG2561224.1"/>
    <property type="molecule type" value="Genomic_DNA"/>
</dbReference>
<accession>A0A8T0PT37</accession>
<evidence type="ECO:0000313" key="2">
    <source>
        <dbReference type="EMBL" id="KAG2561224.1"/>
    </source>
</evidence>
<evidence type="ECO:0000313" key="3">
    <source>
        <dbReference type="Proteomes" id="UP000823388"/>
    </source>
</evidence>